<reference evidence="5" key="1">
    <citation type="journal article" date="2010" name="PLoS Biol.">
        <title>Multi-platform next-generation sequencing of the domestic turkey (Meleagris gallopavo): genome assembly and analysis.</title>
        <authorList>
            <person name="Dalloul R.A."/>
            <person name="Long J.A."/>
            <person name="Zimin A.V."/>
            <person name="Aslam L."/>
            <person name="Beal K."/>
            <person name="Blomberg L.A."/>
            <person name="Bouffard P."/>
            <person name="Burt D.W."/>
            <person name="Crasta O."/>
            <person name="Crooijmans R.P."/>
            <person name="Cooper K."/>
            <person name="Coulombe R.A."/>
            <person name="De S."/>
            <person name="Delany M.E."/>
            <person name="Dodgson J.B."/>
            <person name="Dong J.J."/>
            <person name="Evans C."/>
            <person name="Frederickson K.M."/>
            <person name="Flicek P."/>
            <person name="Florea L."/>
            <person name="Folkerts O."/>
            <person name="Groenen M.A."/>
            <person name="Harkins T.T."/>
            <person name="Herrero J."/>
            <person name="Hoffmann S."/>
            <person name="Megens H.J."/>
            <person name="Jiang A."/>
            <person name="de Jong P."/>
            <person name="Kaiser P."/>
            <person name="Kim H."/>
            <person name="Kim K.W."/>
            <person name="Kim S."/>
            <person name="Langenberger D."/>
            <person name="Lee M.K."/>
            <person name="Lee T."/>
            <person name="Mane S."/>
            <person name="Marcais G."/>
            <person name="Marz M."/>
            <person name="McElroy A.P."/>
            <person name="Modise T."/>
            <person name="Nefedov M."/>
            <person name="Notredame C."/>
            <person name="Paton I.R."/>
            <person name="Payne W.S."/>
            <person name="Pertea G."/>
            <person name="Prickett D."/>
            <person name="Puiu D."/>
            <person name="Qioa D."/>
            <person name="Raineri E."/>
            <person name="Ruffier M."/>
            <person name="Salzberg S.L."/>
            <person name="Schatz M.C."/>
            <person name="Scheuring C."/>
            <person name="Schmidt C.J."/>
            <person name="Schroeder S."/>
            <person name="Searle S.M."/>
            <person name="Smith E.J."/>
            <person name="Smith J."/>
            <person name="Sonstegard T.S."/>
            <person name="Stadler P.F."/>
            <person name="Tafer H."/>
            <person name="Tu Z.J."/>
            <person name="Van Tassell C.P."/>
            <person name="Vilella A.J."/>
            <person name="Williams K.P."/>
            <person name="Yorke J.A."/>
            <person name="Zhang L."/>
            <person name="Zhang H.B."/>
            <person name="Zhang X."/>
            <person name="Zhang Y."/>
            <person name="Reed K.M."/>
        </authorList>
    </citation>
    <scope>NUCLEOTIDE SEQUENCE [LARGE SCALE GENOMIC DNA]</scope>
</reference>
<evidence type="ECO:0000256" key="4">
    <source>
        <dbReference type="ARBA" id="ARBA00023242"/>
    </source>
</evidence>
<evidence type="ECO:0000256" key="1">
    <source>
        <dbReference type="ARBA" id="ARBA00004123"/>
    </source>
</evidence>
<dbReference type="InterPro" id="IPR036504">
    <property type="entry name" value="CGI121/TPRKB_sf"/>
</dbReference>
<dbReference type="GO" id="GO:0000408">
    <property type="term" value="C:EKC/KEOPS complex"/>
    <property type="evidence" value="ECO:0007669"/>
    <property type="project" value="TreeGrafter"/>
</dbReference>
<dbReference type="InParanoid" id="A0A803XZQ6"/>
<comment type="similarity">
    <text evidence="2">Belongs to the CGI121/TPRKB family.</text>
</comment>
<dbReference type="PANTHER" id="PTHR15840">
    <property type="entry name" value="CGI-121 FAMILY MEMBER"/>
    <property type="match status" value="1"/>
</dbReference>
<dbReference type="GO" id="GO:0005634">
    <property type="term" value="C:nucleus"/>
    <property type="evidence" value="ECO:0007669"/>
    <property type="project" value="UniProtKB-SubCell"/>
</dbReference>
<organism evidence="5 6">
    <name type="scientific">Meleagris gallopavo</name>
    <name type="common">Wild turkey</name>
    <dbReference type="NCBI Taxonomy" id="9103"/>
    <lineage>
        <taxon>Eukaryota</taxon>
        <taxon>Metazoa</taxon>
        <taxon>Chordata</taxon>
        <taxon>Craniata</taxon>
        <taxon>Vertebrata</taxon>
        <taxon>Euteleostomi</taxon>
        <taxon>Archelosauria</taxon>
        <taxon>Archosauria</taxon>
        <taxon>Dinosauria</taxon>
        <taxon>Saurischia</taxon>
        <taxon>Theropoda</taxon>
        <taxon>Coelurosauria</taxon>
        <taxon>Aves</taxon>
        <taxon>Neognathae</taxon>
        <taxon>Galloanserae</taxon>
        <taxon>Galliformes</taxon>
        <taxon>Phasianidae</taxon>
        <taxon>Meleagridinae</taxon>
        <taxon>Meleagris</taxon>
    </lineage>
</organism>
<dbReference type="Proteomes" id="UP000001645">
    <property type="component" value="Unplaced"/>
</dbReference>
<dbReference type="Ensembl" id="ENSMGAT00000022051.1">
    <property type="protein sequence ID" value="ENSMGAP00000025002.1"/>
    <property type="gene ID" value="ENSMGAG00000018050.1"/>
</dbReference>
<protein>
    <submittedName>
        <fullName evidence="5">Uncharacterized protein</fullName>
    </submittedName>
</protein>
<keyword evidence="6" id="KW-1185">Reference proteome</keyword>
<dbReference type="InterPro" id="IPR013926">
    <property type="entry name" value="CGI121/TPRKB"/>
</dbReference>
<dbReference type="Gene3D" id="3.30.2380.10">
    <property type="entry name" value="CGI121/TPRKB"/>
    <property type="match status" value="1"/>
</dbReference>
<dbReference type="SUPFAM" id="SSF143870">
    <property type="entry name" value="PF0523-like"/>
    <property type="match status" value="1"/>
</dbReference>
<proteinExistence type="inferred from homology"/>
<keyword evidence="3" id="KW-0819">tRNA processing</keyword>
<accession>A0A803XZQ6</accession>
<comment type="subcellular location">
    <subcellularLocation>
        <location evidence="1">Nucleus</location>
    </subcellularLocation>
</comment>
<dbReference type="GO" id="GO:0005829">
    <property type="term" value="C:cytosol"/>
    <property type="evidence" value="ECO:0007669"/>
    <property type="project" value="TreeGrafter"/>
</dbReference>
<reference evidence="5" key="3">
    <citation type="submission" date="2025-09" db="UniProtKB">
        <authorList>
            <consortium name="Ensembl"/>
        </authorList>
    </citation>
    <scope>IDENTIFICATION</scope>
</reference>
<keyword evidence="4" id="KW-0539">Nucleus</keyword>
<reference evidence="5" key="2">
    <citation type="submission" date="2025-08" db="UniProtKB">
        <authorList>
            <consortium name="Ensembl"/>
        </authorList>
    </citation>
    <scope>IDENTIFICATION</scope>
</reference>
<evidence type="ECO:0000313" key="5">
    <source>
        <dbReference type="Ensembl" id="ENSMGAP00000025002.1"/>
    </source>
</evidence>
<evidence type="ECO:0000256" key="3">
    <source>
        <dbReference type="ARBA" id="ARBA00022694"/>
    </source>
</evidence>
<dbReference type="AlphaFoldDB" id="A0A803XZQ6"/>
<evidence type="ECO:0000313" key="6">
    <source>
        <dbReference type="Proteomes" id="UP000001645"/>
    </source>
</evidence>
<evidence type="ECO:0000256" key="2">
    <source>
        <dbReference type="ARBA" id="ARBA00005546"/>
    </source>
</evidence>
<sequence length="77" mass="8169">MHLTHPLELFPERCVTLLLFNRVRNAAALRKKAVEGSIEGALINPAMVSGRFAVLPRCATALKAAGRAGAAWLCGAV</sequence>
<name>A0A803XZQ6_MELGA</name>
<dbReference type="GO" id="GO:0002949">
    <property type="term" value="P:tRNA threonylcarbamoyladenosine modification"/>
    <property type="evidence" value="ECO:0007669"/>
    <property type="project" value="TreeGrafter"/>
</dbReference>
<dbReference type="PANTHER" id="PTHR15840:SF10">
    <property type="entry name" value="EKC_KEOPS COMPLEX SUBUNIT TPRKB"/>
    <property type="match status" value="1"/>
</dbReference>